<gene>
    <name evidence="10" type="ORF">GCM10009749_06280</name>
</gene>
<keyword evidence="4" id="KW-0597">Phosphoprotein</keyword>
<dbReference type="Gene3D" id="3.30.565.10">
    <property type="entry name" value="Histidine kinase-like ATPase, C-terminal domain"/>
    <property type="match status" value="1"/>
</dbReference>
<comment type="subcellular location">
    <subcellularLocation>
        <location evidence="2">Cell membrane</location>
    </subcellularLocation>
</comment>
<dbReference type="InterPro" id="IPR005467">
    <property type="entry name" value="His_kinase_dom"/>
</dbReference>
<dbReference type="SUPFAM" id="SSF47384">
    <property type="entry name" value="Homodimeric domain of signal transducing histidine kinase"/>
    <property type="match status" value="1"/>
</dbReference>
<comment type="catalytic activity">
    <reaction evidence="1">
        <text>ATP + protein L-histidine = ADP + protein N-phospho-L-histidine.</text>
        <dbReference type="EC" id="2.7.13.3"/>
    </reaction>
</comment>
<dbReference type="Gene3D" id="1.10.287.130">
    <property type="match status" value="1"/>
</dbReference>
<proteinExistence type="predicted"/>
<feature type="transmembrane region" description="Helical" evidence="8">
    <location>
        <begin position="37"/>
        <end position="58"/>
    </location>
</feature>
<dbReference type="InterPro" id="IPR050736">
    <property type="entry name" value="Sensor_HK_Regulatory"/>
</dbReference>
<dbReference type="CDD" id="cd00082">
    <property type="entry name" value="HisKA"/>
    <property type="match status" value="1"/>
</dbReference>
<evidence type="ECO:0000256" key="2">
    <source>
        <dbReference type="ARBA" id="ARBA00004236"/>
    </source>
</evidence>
<dbReference type="SMART" id="SM00388">
    <property type="entry name" value="HisKA"/>
    <property type="match status" value="1"/>
</dbReference>
<evidence type="ECO:0000256" key="4">
    <source>
        <dbReference type="ARBA" id="ARBA00022553"/>
    </source>
</evidence>
<dbReference type="PROSITE" id="PS50109">
    <property type="entry name" value="HIS_KIN"/>
    <property type="match status" value="1"/>
</dbReference>
<dbReference type="InterPro" id="IPR036890">
    <property type="entry name" value="HATPase_C_sf"/>
</dbReference>
<feature type="domain" description="Histidine kinase" evidence="9">
    <location>
        <begin position="123"/>
        <end position="337"/>
    </location>
</feature>
<evidence type="ECO:0000313" key="11">
    <source>
        <dbReference type="Proteomes" id="UP001500002"/>
    </source>
</evidence>
<feature type="transmembrane region" description="Helical" evidence="8">
    <location>
        <begin position="70"/>
        <end position="91"/>
    </location>
</feature>
<dbReference type="PANTHER" id="PTHR43711:SF32">
    <property type="entry name" value="SENSOR-TYPE HISTIDINE KINASE PRRB"/>
    <property type="match status" value="1"/>
</dbReference>
<dbReference type="InterPro" id="IPR036097">
    <property type="entry name" value="HisK_dim/P_sf"/>
</dbReference>
<evidence type="ECO:0000256" key="1">
    <source>
        <dbReference type="ARBA" id="ARBA00000085"/>
    </source>
</evidence>
<dbReference type="SMART" id="SM00387">
    <property type="entry name" value="HATPase_c"/>
    <property type="match status" value="1"/>
</dbReference>
<evidence type="ECO:0000256" key="7">
    <source>
        <dbReference type="ARBA" id="ARBA00023012"/>
    </source>
</evidence>
<dbReference type="PRINTS" id="PR00344">
    <property type="entry name" value="BCTRLSENSOR"/>
</dbReference>
<dbReference type="InterPro" id="IPR003594">
    <property type="entry name" value="HATPase_dom"/>
</dbReference>
<evidence type="ECO:0000256" key="3">
    <source>
        <dbReference type="ARBA" id="ARBA00012438"/>
    </source>
</evidence>
<feature type="transmembrane region" description="Helical" evidence="8">
    <location>
        <begin position="6"/>
        <end position="30"/>
    </location>
</feature>
<keyword evidence="11" id="KW-1185">Reference proteome</keyword>
<keyword evidence="5" id="KW-0808">Transferase</keyword>
<sequence>MKLDMLPALAVAAIVAAAVGLAGAVVVLAVARRRPALAAVLGPLAVIAALAAGVATSVQTMVLPDSAVSAVLWLLAAAVPAALAVGLVLAVRTHRLGVERAAALAARERDAAAEARRREVVAWISHDLRTPLSAVRALAEAAEDAVAEPADALRGILTENARMSAMVDDLLAYSRLHSPGVRLERAPTDVGDVVSDVLASTRPIAEAASVSLTGAVAGAGIVSADAGLLARAVENLVVNAIRNTPAGGTVRVDVSPGAGDSVAVAVADGCGGIAAADLARVFEPGWRGSSARTPGPGGGTGTGLSIVRRVAELHGGGVSVENLDGGCRFILRIPEAGGGSDPSGGRAI</sequence>
<name>A0ABP4Y6M0_9MICO</name>
<dbReference type="EC" id="2.7.13.3" evidence="3"/>
<evidence type="ECO:0000256" key="5">
    <source>
        <dbReference type="ARBA" id="ARBA00022679"/>
    </source>
</evidence>
<evidence type="ECO:0000256" key="8">
    <source>
        <dbReference type="SAM" id="Phobius"/>
    </source>
</evidence>
<dbReference type="PANTHER" id="PTHR43711">
    <property type="entry name" value="TWO-COMPONENT HISTIDINE KINASE"/>
    <property type="match status" value="1"/>
</dbReference>
<keyword evidence="8" id="KW-0472">Membrane</keyword>
<reference evidence="11" key="1">
    <citation type="journal article" date="2019" name="Int. J. Syst. Evol. Microbiol.">
        <title>The Global Catalogue of Microorganisms (GCM) 10K type strain sequencing project: providing services to taxonomists for standard genome sequencing and annotation.</title>
        <authorList>
            <consortium name="The Broad Institute Genomics Platform"/>
            <consortium name="The Broad Institute Genome Sequencing Center for Infectious Disease"/>
            <person name="Wu L."/>
            <person name="Ma J."/>
        </authorList>
    </citation>
    <scope>NUCLEOTIDE SEQUENCE [LARGE SCALE GENOMIC DNA]</scope>
    <source>
        <strain evidence="11">JCM 14322</strain>
    </source>
</reference>
<dbReference type="InterPro" id="IPR004358">
    <property type="entry name" value="Sig_transdc_His_kin-like_C"/>
</dbReference>
<keyword evidence="6" id="KW-0418">Kinase</keyword>
<dbReference type="InterPro" id="IPR003661">
    <property type="entry name" value="HisK_dim/P_dom"/>
</dbReference>
<evidence type="ECO:0000256" key="6">
    <source>
        <dbReference type="ARBA" id="ARBA00022777"/>
    </source>
</evidence>
<dbReference type="Pfam" id="PF02518">
    <property type="entry name" value="HATPase_c"/>
    <property type="match status" value="1"/>
</dbReference>
<accession>A0ABP4Y6M0</accession>
<organism evidence="10 11">
    <name type="scientific">Agromyces neolithicus</name>
    <dbReference type="NCBI Taxonomy" id="269420"/>
    <lineage>
        <taxon>Bacteria</taxon>
        <taxon>Bacillati</taxon>
        <taxon>Actinomycetota</taxon>
        <taxon>Actinomycetes</taxon>
        <taxon>Micrococcales</taxon>
        <taxon>Microbacteriaceae</taxon>
        <taxon>Agromyces</taxon>
    </lineage>
</organism>
<dbReference type="EMBL" id="BAAANJ010000001">
    <property type="protein sequence ID" value="GAA1800920.1"/>
    <property type="molecule type" value="Genomic_DNA"/>
</dbReference>
<comment type="caution">
    <text evidence="10">The sequence shown here is derived from an EMBL/GenBank/DDBJ whole genome shotgun (WGS) entry which is preliminary data.</text>
</comment>
<dbReference type="RefSeq" id="WP_344293273.1">
    <property type="nucleotide sequence ID" value="NZ_BAAANJ010000001.1"/>
</dbReference>
<evidence type="ECO:0000259" key="9">
    <source>
        <dbReference type="PROSITE" id="PS50109"/>
    </source>
</evidence>
<keyword evidence="7" id="KW-0902">Two-component regulatory system</keyword>
<keyword evidence="8" id="KW-1133">Transmembrane helix</keyword>
<dbReference type="Proteomes" id="UP001500002">
    <property type="component" value="Unassembled WGS sequence"/>
</dbReference>
<keyword evidence="8" id="KW-0812">Transmembrane</keyword>
<evidence type="ECO:0000313" key="10">
    <source>
        <dbReference type="EMBL" id="GAA1800920.1"/>
    </source>
</evidence>
<dbReference type="SUPFAM" id="SSF55874">
    <property type="entry name" value="ATPase domain of HSP90 chaperone/DNA topoisomerase II/histidine kinase"/>
    <property type="match status" value="1"/>
</dbReference>
<dbReference type="Pfam" id="PF00512">
    <property type="entry name" value="HisKA"/>
    <property type="match status" value="1"/>
</dbReference>
<protein>
    <recommendedName>
        <fullName evidence="3">histidine kinase</fullName>
        <ecNumber evidence="3">2.7.13.3</ecNumber>
    </recommendedName>
</protein>